<dbReference type="GO" id="GO:0005829">
    <property type="term" value="C:cytosol"/>
    <property type="evidence" value="ECO:0007669"/>
    <property type="project" value="TreeGrafter"/>
</dbReference>
<evidence type="ECO:0000256" key="2">
    <source>
        <dbReference type="ARBA" id="ARBA00004941"/>
    </source>
</evidence>
<feature type="domain" description="Argininosuccinate lyase C-terminal" evidence="7">
    <location>
        <begin position="359"/>
        <end position="426"/>
    </location>
</feature>
<evidence type="ECO:0000313" key="8">
    <source>
        <dbReference type="EMBL" id="TPX77327.1"/>
    </source>
</evidence>
<keyword evidence="9" id="KW-1185">Reference proteome</keyword>
<reference evidence="8 9" key="1">
    <citation type="journal article" date="2019" name="Sci. Rep.">
        <title>Comparative genomics of chytrid fungi reveal insights into the obligate biotrophic and pathogenic lifestyle of Synchytrium endobioticum.</title>
        <authorList>
            <person name="van de Vossenberg B.T.L.H."/>
            <person name="Warris S."/>
            <person name="Nguyen H.D.T."/>
            <person name="van Gent-Pelzer M.P.E."/>
            <person name="Joly D.L."/>
            <person name="van de Geest H.C."/>
            <person name="Bonants P.J.M."/>
            <person name="Smith D.S."/>
            <person name="Levesque C.A."/>
            <person name="van der Lee T.A.J."/>
        </authorList>
    </citation>
    <scope>NUCLEOTIDE SEQUENCE [LARGE SCALE GENOMIC DNA]</scope>
    <source>
        <strain evidence="8 9">CBS 675.73</strain>
    </source>
</reference>
<evidence type="ECO:0000256" key="1">
    <source>
        <dbReference type="ARBA" id="ARBA00000985"/>
    </source>
</evidence>
<dbReference type="EMBL" id="QEAP01000023">
    <property type="protein sequence ID" value="TPX77327.1"/>
    <property type="molecule type" value="Genomic_DNA"/>
</dbReference>
<sequence length="453" mass="50296">MTHPPGAVDPLMVAFNESFPYDKRMWQADITGSQTYARGLHRSGVLDAAECEALVAGLEAVAAEWHAGQFRAAASDEDIHTANERRLAEIVGAVAGKLHTGRSRNDQVATDMRLWLRDEASRIAGLMKEMVACAVGRAEAELDVIMPGYTHLQRAQPIRWSHFLLAHAWSWQADAERLIQLSKRFNKLPLGSGALAGNPFNIDREWMAKDLGFDGIVPNSLYGVSDRDFIAEFLNWASLTMIHLSRISEDLIIYSTSEFAFVQLADAYSTGSSLMPQKKNPDSLELIRGKSGRIFGNASGFMMTMKGIPSTYNKDLQEDKEPLFDTVDNITGCLQIMTGVLSTLTVNADNMKKALSVDMLATDIAEYLVRKKVPFRETHHIAGRAIKMAEDRKAPVSSLTVADFKTLHEAFEEDVVELWDFERSIETRNAAGGTAKESVREQIRLMKAWLASV</sequence>
<evidence type="ECO:0000256" key="3">
    <source>
        <dbReference type="ARBA" id="ARBA00010755"/>
    </source>
</evidence>
<comment type="catalytic activity">
    <reaction evidence="1">
        <text>2-(N(omega)-L-arginino)succinate = fumarate + L-arginine</text>
        <dbReference type="Rhea" id="RHEA:24020"/>
        <dbReference type="ChEBI" id="CHEBI:29806"/>
        <dbReference type="ChEBI" id="CHEBI:32682"/>
        <dbReference type="ChEBI" id="CHEBI:57472"/>
        <dbReference type="EC" id="4.3.2.1"/>
    </reaction>
</comment>
<dbReference type="OrthoDB" id="2561043at2759"/>
<dbReference type="PRINTS" id="PR00149">
    <property type="entry name" value="FUMRATELYASE"/>
</dbReference>
<dbReference type="Pfam" id="PF00206">
    <property type="entry name" value="Lyase_1"/>
    <property type="match status" value="1"/>
</dbReference>
<dbReference type="Gene3D" id="1.20.200.10">
    <property type="entry name" value="Fumarase/aspartase (Central domain)"/>
    <property type="match status" value="1"/>
</dbReference>
<comment type="caution">
    <text evidence="8">The sequence shown here is derived from an EMBL/GenBank/DDBJ whole genome shotgun (WGS) entry which is preliminary data.</text>
</comment>
<dbReference type="InterPro" id="IPR024083">
    <property type="entry name" value="Fumarase/histidase_N"/>
</dbReference>
<feature type="domain" description="Fumarate lyase N-terminal" evidence="6">
    <location>
        <begin position="6"/>
        <end position="296"/>
    </location>
</feature>
<accession>A0A507FQL2</accession>
<dbReference type="STRING" id="246404.A0A507FQL2"/>
<dbReference type="CDD" id="cd01359">
    <property type="entry name" value="Argininosuccinate_lyase"/>
    <property type="match status" value="1"/>
</dbReference>
<protein>
    <recommendedName>
        <fullName evidence="4">argininosuccinate lyase</fullName>
        <ecNumber evidence="4">4.3.2.1</ecNumber>
    </recommendedName>
    <alternativeName>
        <fullName evidence="5">Arginosuccinase</fullName>
    </alternativeName>
</protein>
<dbReference type="PRINTS" id="PR00145">
    <property type="entry name" value="ARGSUCLYASE"/>
</dbReference>
<dbReference type="PANTHER" id="PTHR43814">
    <property type="entry name" value="ARGININOSUCCINATE LYASE"/>
    <property type="match status" value="1"/>
</dbReference>
<evidence type="ECO:0000259" key="7">
    <source>
        <dbReference type="Pfam" id="PF14698"/>
    </source>
</evidence>
<dbReference type="InterPro" id="IPR022761">
    <property type="entry name" value="Fumarate_lyase_N"/>
</dbReference>
<dbReference type="AlphaFoldDB" id="A0A507FQL2"/>
<dbReference type="SUPFAM" id="SSF48557">
    <property type="entry name" value="L-aspartase-like"/>
    <property type="match status" value="1"/>
</dbReference>
<evidence type="ECO:0000256" key="4">
    <source>
        <dbReference type="ARBA" id="ARBA00012338"/>
    </source>
</evidence>
<dbReference type="FunFam" id="1.10.40.30:FF:000001">
    <property type="entry name" value="Argininosuccinate lyase"/>
    <property type="match status" value="1"/>
</dbReference>
<dbReference type="InterPro" id="IPR020557">
    <property type="entry name" value="Fumarate_lyase_CS"/>
</dbReference>
<gene>
    <name evidence="8" type="primary">ARG4</name>
    <name evidence="8" type="ORF">CcCBS67573_g01391</name>
</gene>
<dbReference type="InterPro" id="IPR029419">
    <property type="entry name" value="Arg_succ_lyase_C"/>
</dbReference>
<evidence type="ECO:0000259" key="6">
    <source>
        <dbReference type="Pfam" id="PF00206"/>
    </source>
</evidence>
<dbReference type="FunFam" id="1.10.275.10:FF:000002">
    <property type="entry name" value="Argininosuccinate lyase"/>
    <property type="match status" value="1"/>
</dbReference>
<dbReference type="InterPro" id="IPR000362">
    <property type="entry name" value="Fumarate_lyase_fam"/>
</dbReference>
<organism evidence="8 9">
    <name type="scientific">Chytriomyces confervae</name>
    <dbReference type="NCBI Taxonomy" id="246404"/>
    <lineage>
        <taxon>Eukaryota</taxon>
        <taxon>Fungi</taxon>
        <taxon>Fungi incertae sedis</taxon>
        <taxon>Chytridiomycota</taxon>
        <taxon>Chytridiomycota incertae sedis</taxon>
        <taxon>Chytridiomycetes</taxon>
        <taxon>Chytridiales</taxon>
        <taxon>Chytriomycetaceae</taxon>
        <taxon>Chytriomyces</taxon>
    </lineage>
</organism>
<keyword evidence="8" id="KW-0456">Lyase</keyword>
<name>A0A507FQL2_9FUNG</name>
<dbReference type="GO" id="GO:0004056">
    <property type="term" value="F:argininosuccinate lyase activity"/>
    <property type="evidence" value="ECO:0007669"/>
    <property type="project" value="UniProtKB-EC"/>
</dbReference>
<dbReference type="Gene3D" id="1.10.40.30">
    <property type="entry name" value="Fumarase/aspartase (C-terminal domain)"/>
    <property type="match status" value="1"/>
</dbReference>
<dbReference type="FunFam" id="1.20.200.10:FF:000025">
    <property type="entry name" value="Argininosuccinate lyase chloroplastic"/>
    <property type="match status" value="1"/>
</dbReference>
<dbReference type="Proteomes" id="UP000320333">
    <property type="component" value="Unassembled WGS sequence"/>
</dbReference>
<dbReference type="InterPro" id="IPR009049">
    <property type="entry name" value="Argininosuccinate_lyase"/>
</dbReference>
<dbReference type="PANTHER" id="PTHR43814:SF1">
    <property type="entry name" value="ARGININOSUCCINATE LYASE"/>
    <property type="match status" value="1"/>
</dbReference>
<proteinExistence type="inferred from homology"/>
<dbReference type="GO" id="GO:0042450">
    <property type="term" value="P:L-arginine biosynthetic process via ornithine"/>
    <property type="evidence" value="ECO:0007669"/>
    <property type="project" value="InterPro"/>
</dbReference>
<dbReference type="NCBIfam" id="TIGR00838">
    <property type="entry name" value="argH"/>
    <property type="match status" value="1"/>
</dbReference>
<comment type="similarity">
    <text evidence="3">Belongs to the lyase 1 family. Argininosuccinate lyase subfamily.</text>
</comment>
<dbReference type="EC" id="4.3.2.1" evidence="4"/>
<dbReference type="PROSITE" id="PS00163">
    <property type="entry name" value="FUMARATE_LYASES"/>
    <property type="match status" value="1"/>
</dbReference>
<evidence type="ECO:0000256" key="5">
    <source>
        <dbReference type="ARBA" id="ARBA00032749"/>
    </source>
</evidence>
<dbReference type="Gene3D" id="1.10.275.10">
    <property type="entry name" value="Fumarase/aspartase (N-terminal domain)"/>
    <property type="match status" value="1"/>
</dbReference>
<dbReference type="Pfam" id="PF14698">
    <property type="entry name" value="ASL_C2"/>
    <property type="match status" value="1"/>
</dbReference>
<evidence type="ECO:0000313" key="9">
    <source>
        <dbReference type="Proteomes" id="UP000320333"/>
    </source>
</evidence>
<dbReference type="HAMAP" id="MF_00006">
    <property type="entry name" value="Arg_succ_lyase"/>
    <property type="match status" value="1"/>
</dbReference>
<dbReference type="InterPro" id="IPR008948">
    <property type="entry name" value="L-Aspartase-like"/>
</dbReference>
<comment type="pathway">
    <text evidence="2">Amino-acid biosynthesis; L-arginine biosynthesis; L-arginine from L-ornithine and carbamoyl phosphate: step 3/3.</text>
</comment>